<dbReference type="Gene3D" id="2.60.40.10">
    <property type="entry name" value="Immunoglobulins"/>
    <property type="match status" value="1"/>
</dbReference>
<feature type="non-terminal residue" evidence="2">
    <location>
        <position position="1"/>
    </location>
</feature>
<gene>
    <name evidence="2" type="ORF">ACJMK2_027406</name>
</gene>
<proteinExistence type="predicted"/>
<evidence type="ECO:0000259" key="1">
    <source>
        <dbReference type="PROSITE" id="PS50835"/>
    </source>
</evidence>
<feature type="non-terminal residue" evidence="2">
    <location>
        <position position="82"/>
    </location>
</feature>
<sequence>NITSTLTVNSGEPVTLTCVTGTSRPAPTIGWYIGSQSIGSGTNLTFTPSNTDHNEVIYCQAYNIDRTLKVDSNKPSLFVRGV</sequence>
<dbReference type="Pfam" id="PF13927">
    <property type="entry name" value="Ig_3"/>
    <property type="match status" value="1"/>
</dbReference>
<accession>A0ABD3XMT6</accession>
<feature type="domain" description="Ig-like" evidence="1">
    <location>
        <begin position="1"/>
        <end position="71"/>
    </location>
</feature>
<organism evidence="2 3">
    <name type="scientific">Sinanodonta woodiana</name>
    <name type="common">Chinese pond mussel</name>
    <name type="synonym">Anodonta woodiana</name>
    <dbReference type="NCBI Taxonomy" id="1069815"/>
    <lineage>
        <taxon>Eukaryota</taxon>
        <taxon>Metazoa</taxon>
        <taxon>Spiralia</taxon>
        <taxon>Lophotrochozoa</taxon>
        <taxon>Mollusca</taxon>
        <taxon>Bivalvia</taxon>
        <taxon>Autobranchia</taxon>
        <taxon>Heteroconchia</taxon>
        <taxon>Palaeoheterodonta</taxon>
        <taxon>Unionida</taxon>
        <taxon>Unionoidea</taxon>
        <taxon>Unionidae</taxon>
        <taxon>Unioninae</taxon>
        <taxon>Sinanodonta</taxon>
    </lineage>
</organism>
<reference evidence="2 3" key="1">
    <citation type="submission" date="2024-11" db="EMBL/GenBank/DDBJ databases">
        <title>Chromosome-level genome assembly of the freshwater bivalve Anodonta woodiana.</title>
        <authorList>
            <person name="Chen X."/>
        </authorList>
    </citation>
    <scope>NUCLEOTIDE SEQUENCE [LARGE SCALE GENOMIC DNA]</scope>
    <source>
        <strain evidence="2">MN2024</strain>
        <tissue evidence="2">Gills</tissue>
    </source>
</reference>
<evidence type="ECO:0000313" key="3">
    <source>
        <dbReference type="Proteomes" id="UP001634394"/>
    </source>
</evidence>
<dbReference type="InterPro" id="IPR007110">
    <property type="entry name" value="Ig-like_dom"/>
</dbReference>
<dbReference type="AlphaFoldDB" id="A0ABD3XMT6"/>
<evidence type="ECO:0000313" key="2">
    <source>
        <dbReference type="EMBL" id="KAL3887465.1"/>
    </source>
</evidence>
<dbReference type="EMBL" id="JBJQND010000002">
    <property type="protein sequence ID" value="KAL3887465.1"/>
    <property type="molecule type" value="Genomic_DNA"/>
</dbReference>
<dbReference type="InterPro" id="IPR013783">
    <property type="entry name" value="Ig-like_fold"/>
</dbReference>
<dbReference type="InterPro" id="IPR036179">
    <property type="entry name" value="Ig-like_dom_sf"/>
</dbReference>
<dbReference type="PROSITE" id="PS50835">
    <property type="entry name" value="IG_LIKE"/>
    <property type="match status" value="1"/>
</dbReference>
<protein>
    <recommendedName>
        <fullName evidence="1">Ig-like domain-containing protein</fullName>
    </recommendedName>
</protein>
<name>A0ABD3XMT6_SINWO</name>
<dbReference type="Proteomes" id="UP001634394">
    <property type="component" value="Unassembled WGS sequence"/>
</dbReference>
<keyword evidence="3" id="KW-1185">Reference proteome</keyword>
<comment type="caution">
    <text evidence="2">The sequence shown here is derived from an EMBL/GenBank/DDBJ whole genome shotgun (WGS) entry which is preliminary data.</text>
</comment>
<dbReference type="SUPFAM" id="SSF48726">
    <property type="entry name" value="Immunoglobulin"/>
    <property type="match status" value="1"/>
</dbReference>